<accession>A0A815Q1H4</accession>
<feature type="region of interest" description="Disordered" evidence="1">
    <location>
        <begin position="92"/>
        <end position="219"/>
    </location>
</feature>
<feature type="region of interest" description="Disordered" evidence="1">
    <location>
        <begin position="53"/>
        <end position="77"/>
    </location>
</feature>
<name>A0A815Q1H4_9BILA</name>
<feature type="compositionally biased region" description="Polar residues" evidence="1">
    <location>
        <begin position="120"/>
        <end position="132"/>
    </location>
</feature>
<protein>
    <submittedName>
        <fullName evidence="2">Uncharacterized protein</fullName>
    </submittedName>
</protein>
<evidence type="ECO:0000313" key="3">
    <source>
        <dbReference type="Proteomes" id="UP000663860"/>
    </source>
</evidence>
<dbReference type="EMBL" id="CAJNOE010001891">
    <property type="protein sequence ID" value="CAF1456660.1"/>
    <property type="molecule type" value="Genomic_DNA"/>
</dbReference>
<evidence type="ECO:0000313" key="2">
    <source>
        <dbReference type="EMBL" id="CAF1456660.1"/>
    </source>
</evidence>
<evidence type="ECO:0000256" key="1">
    <source>
        <dbReference type="SAM" id="MobiDB-lite"/>
    </source>
</evidence>
<reference evidence="2" key="1">
    <citation type="submission" date="2021-02" db="EMBL/GenBank/DDBJ databases">
        <authorList>
            <person name="Nowell W R."/>
        </authorList>
    </citation>
    <scope>NUCLEOTIDE SEQUENCE</scope>
</reference>
<sequence length="512" mass="58756">MDKIDKPYLLMLERLRILEQSIHILKLVNNDLRQILHKQKPLPQFIHDSFKRSTVTSSKTSSALNPPPPLPPPPTDTEEMRLAASIIDKAKRTIENVGEKKPKQSSTVVAAPPAAPIPVQSNSTNNNRPKTTSSLRPSSASSSIPSSSSSSVPRQQQSQQTGRRYVPAHMKAPFLTQPEKKPRPSSSIRNNIQINPNQRTNTTRRSLSQQRRQSSTSQPIIEFSQQAIQIPAITSTENENSSTIENQNINVTSQNIILPDHTSINTTTEEPTIISKETVETDIPPVTQPVVLNRTLIKPLRRLWKQNQNLRSRLKREVEKKSTPLPPFIDRLNEQIHSSTTTDKIYLPNIEVLLQLAIKLRAIILYLLENSTFDDFNNALKRLNTLKYLVNQYHFLFTSNIDIYVEKQHHRPLNVNMNIEEWLNKSKSSILNHNIIRYTDDNQLIALTEIRFKQFENECRWIELNWHEQMIVQFKQSISNKNQNSLQIYRELLSLITGLQTATPIMIENKLE</sequence>
<feature type="compositionally biased region" description="Low complexity" evidence="1">
    <location>
        <begin position="53"/>
        <end position="62"/>
    </location>
</feature>
<comment type="caution">
    <text evidence="2">The sequence shown here is derived from an EMBL/GenBank/DDBJ whole genome shotgun (WGS) entry which is preliminary data.</text>
</comment>
<feature type="compositionally biased region" description="Low complexity" evidence="1">
    <location>
        <begin position="184"/>
        <end position="218"/>
    </location>
</feature>
<feature type="compositionally biased region" description="Basic and acidic residues" evidence="1">
    <location>
        <begin position="92"/>
        <end position="102"/>
    </location>
</feature>
<proteinExistence type="predicted"/>
<dbReference type="AlphaFoldDB" id="A0A815Q1H4"/>
<gene>
    <name evidence="2" type="ORF">IZO911_LOCUS42682</name>
</gene>
<feature type="compositionally biased region" description="Low complexity" evidence="1">
    <location>
        <begin position="133"/>
        <end position="160"/>
    </location>
</feature>
<feature type="compositionally biased region" description="Pro residues" evidence="1">
    <location>
        <begin position="65"/>
        <end position="75"/>
    </location>
</feature>
<dbReference type="Proteomes" id="UP000663860">
    <property type="component" value="Unassembled WGS sequence"/>
</dbReference>
<organism evidence="2 3">
    <name type="scientific">Adineta steineri</name>
    <dbReference type="NCBI Taxonomy" id="433720"/>
    <lineage>
        <taxon>Eukaryota</taxon>
        <taxon>Metazoa</taxon>
        <taxon>Spiralia</taxon>
        <taxon>Gnathifera</taxon>
        <taxon>Rotifera</taxon>
        <taxon>Eurotatoria</taxon>
        <taxon>Bdelloidea</taxon>
        <taxon>Adinetida</taxon>
        <taxon>Adinetidae</taxon>
        <taxon>Adineta</taxon>
    </lineage>
</organism>